<gene>
    <name evidence="2" type="ORF">PGB27_13795</name>
</gene>
<dbReference type="RefSeq" id="WP_274200928.1">
    <property type="nucleotide sequence ID" value="NZ_JAQZAO010000005.1"/>
</dbReference>
<keyword evidence="1" id="KW-0812">Transmembrane</keyword>
<dbReference type="Proteomes" id="UP001300763">
    <property type="component" value="Unassembled WGS sequence"/>
</dbReference>
<feature type="transmembrane region" description="Helical" evidence="1">
    <location>
        <begin position="6"/>
        <end position="31"/>
    </location>
</feature>
<keyword evidence="1" id="KW-1133">Transmembrane helix</keyword>
<sequence>MNEALISQAVTAVGVFIAAVTLVSTVAMYFYRMQYDRALKMKSQLTVFENHIVRLAEMLDRDFADDIASTVVDESRFDEFFKSLYDALPDSDEFQKRADEFIDKVGIFPVIHTKGTKVYEDLLSRTADIASCYRQSYPALFRVMWTSHTLFSLALRNYRREARDEGNWQEILSGTYFAKGEFSSVRRLRIEFAAHLRRTYLRFPEGMLDALLHMNHLVMKAYLDLSPLRLTRQATREKRVDMQPMEATQEYAQDLVHARVGLETILSRDDQLTYEEIIERFERAVS</sequence>
<reference evidence="2 3" key="1">
    <citation type="submission" date="2023-02" db="EMBL/GenBank/DDBJ databases">
        <title>Genome sequencing required for Actinomycetospora new species description.</title>
        <authorList>
            <person name="Saimee Y."/>
            <person name="Duangmal K."/>
        </authorList>
    </citation>
    <scope>NUCLEOTIDE SEQUENCE [LARGE SCALE GENOMIC DNA]</scope>
    <source>
        <strain evidence="2 3">DW7H6</strain>
    </source>
</reference>
<evidence type="ECO:0000313" key="3">
    <source>
        <dbReference type="Proteomes" id="UP001300763"/>
    </source>
</evidence>
<evidence type="ECO:0000256" key="1">
    <source>
        <dbReference type="SAM" id="Phobius"/>
    </source>
</evidence>
<organism evidence="2 3">
    <name type="scientific">Actinomycetospora lemnae</name>
    <dbReference type="NCBI Taxonomy" id="3019891"/>
    <lineage>
        <taxon>Bacteria</taxon>
        <taxon>Bacillati</taxon>
        <taxon>Actinomycetota</taxon>
        <taxon>Actinomycetes</taxon>
        <taxon>Pseudonocardiales</taxon>
        <taxon>Pseudonocardiaceae</taxon>
        <taxon>Actinomycetospora</taxon>
    </lineage>
</organism>
<keyword evidence="1" id="KW-0472">Membrane</keyword>
<protein>
    <submittedName>
        <fullName evidence="2">Uncharacterized protein</fullName>
    </submittedName>
</protein>
<dbReference type="EMBL" id="JAQZAO010000005">
    <property type="protein sequence ID" value="MDD7966412.1"/>
    <property type="molecule type" value="Genomic_DNA"/>
</dbReference>
<evidence type="ECO:0000313" key="2">
    <source>
        <dbReference type="EMBL" id="MDD7966412.1"/>
    </source>
</evidence>
<accession>A0ABT5SU78</accession>
<name>A0ABT5SU78_9PSEU</name>
<proteinExistence type="predicted"/>
<keyword evidence="3" id="KW-1185">Reference proteome</keyword>
<comment type="caution">
    <text evidence="2">The sequence shown here is derived from an EMBL/GenBank/DDBJ whole genome shotgun (WGS) entry which is preliminary data.</text>
</comment>